<sequence>MMISKLVKLLNLVLCFSQIIRSSEGKVQNLSGRANFHSILLRWERHSPISSSSSTDFQGSNEPLEESSDPTTFVVKVCENQHWGTDNCREIVTNQDNLIKTEDDGVGGYEAYSFNLKGLRMATSYTISVVSMSENEIGGLETAPIHSTLARLGESRSQRQFDTSITKDTKGC</sequence>
<name>A0A553N9I4_TIGCA</name>
<feature type="region of interest" description="Disordered" evidence="1">
    <location>
        <begin position="49"/>
        <end position="68"/>
    </location>
</feature>
<evidence type="ECO:0000256" key="2">
    <source>
        <dbReference type="SAM" id="SignalP"/>
    </source>
</evidence>
<dbReference type="Proteomes" id="UP000318571">
    <property type="component" value="Chromosome 8"/>
</dbReference>
<organism evidence="3 4">
    <name type="scientific">Tigriopus californicus</name>
    <name type="common">Marine copepod</name>
    <dbReference type="NCBI Taxonomy" id="6832"/>
    <lineage>
        <taxon>Eukaryota</taxon>
        <taxon>Metazoa</taxon>
        <taxon>Ecdysozoa</taxon>
        <taxon>Arthropoda</taxon>
        <taxon>Crustacea</taxon>
        <taxon>Multicrustacea</taxon>
        <taxon>Hexanauplia</taxon>
        <taxon>Copepoda</taxon>
        <taxon>Harpacticoida</taxon>
        <taxon>Harpacticidae</taxon>
        <taxon>Tigriopus</taxon>
    </lineage>
</organism>
<keyword evidence="4" id="KW-1185">Reference proteome</keyword>
<proteinExistence type="predicted"/>
<dbReference type="AlphaFoldDB" id="A0A553N9I4"/>
<gene>
    <name evidence="3" type="ORF">TCAL_11531</name>
</gene>
<reference evidence="3 4" key="1">
    <citation type="journal article" date="2018" name="Nat. Ecol. Evol.">
        <title>Genomic signatures of mitonuclear coevolution across populations of Tigriopus californicus.</title>
        <authorList>
            <person name="Barreto F.S."/>
            <person name="Watson E.T."/>
            <person name="Lima T.G."/>
            <person name="Willett C.S."/>
            <person name="Edmands S."/>
            <person name="Li W."/>
            <person name="Burton R.S."/>
        </authorList>
    </citation>
    <scope>NUCLEOTIDE SEQUENCE [LARGE SCALE GENOMIC DNA]</scope>
    <source>
        <strain evidence="3 4">San Diego</strain>
    </source>
</reference>
<comment type="caution">
    <text evidence="3">The sequence shown here is derived from an EMBL/GenBank/DDBJ whole genome shotgun (WGS) entry which is preliminary data.</text>
</comment>
<feature type="signal peptide" evidence="2">
    <location>
        <begin position="1"/>
        <end position="25"/>
    </location>
</feature>
<protein>
    <recommendedName>
        <fullName evidence="5">Fibronectin type-III domain-containing protein</fullName>
    </recommendedName>
</protein>
<feature type="chain" id="PRO_5022167113" description="Fibronectin type-III domain-containing protein" evidence="2">
    <location>
        <begin position="26"/>
        <end position="172"/>
    </location>
</feature>
<dbReference type="EMBL" id="VCGU01000459">
    <property type="protein sequence ID" value="TRY62073.1"/>
    <property type="molecule type" value="Genomic_DNA"/>
</dbReference>
<accession>A0A553N9I4</accession>
<evidence type="ECO:0000313" key="3">
    <source>
        <dbReference type="EMBL" id="TRY62073.1"/>
    </source>
</evidence>
<evidence type="ECO:0008006" key="5">
    <source>
        <dbReference type="Google" id="ProtNLM"/>
    </source>
</evidence>
<evidence type="ECO:0000256" key="1">
    <source>
        <dbReference type="SAM" id="MobiDB-lite"/>
    </source>
</evidence>
<feature type="non-terminal residue" evidence="3">
    <location>
        <position position="172"/>
    </location>
</feature>
<evidence type="ECO:0000313" key="4">
    <source>
        <dbReference type="Proteomes" id="UP000318571"/>
    </source>
</evidence>
<keyword evidence="2" id="KW-0732">Signal</keyword>
<feature type="compositionally biased region" description="Polar residues" evidence="1">
    <location>
        <begin position="49"/>
        <end position="61"/>
    </location>
</feature>